<dbReference type="Proteomes" id="UP001154282">
    <property type="component" value="Unassembled WGS sequence"/>
</dbReference>
<sequence length="11" mass="1338">MIATLRFLMEI</sequence>
<accession>A0AAV0QBE1</accession>
<comment type="caution">
    <text evidence="1">The sequence shown here is derived from an EMBL/GenBank/DDBJ whole genome shotgun (WGS) entry which is preliminary data.</text>
</comment>
<evidence type="ECO:0000313" key="2">
    <source>
        <dbReference type="Proteomes" id="UP001154282"/>
    </source>
</evidence>
<dbReference type="EMBL" id="CAMGYJ010000009">
    <property type="protein sequence ID" value="CAI0542543.1"/>
    <property type="molecule type" value="Genomic_DNA"/>
</dbReference>
<name>A0AAV0QBE1_9ROSI</name>
<keyword evidence="2" id="KW-1185">Reference proteome</keyword>
<gene>
    <name evidence="1" type="ORF">LITE_LOCUS42524</name>
</gene>
<proteinExistence type="predicted"/>
<protein>
    <submittedName>
        <fullName evidence="1">Uncharacterized protein</fullName>
    </submittedName>
</protein>
<organism evidence="1 2">
    <name type="scientific">Linum tenue</name>
    <dbReference type="NCBI Taxonomy" id="586396"/>
    <lineage>
        <taxon>Eukaryota</taxon>
        <taxon>Viridiplantae</taxon>
        <taxon>Streptophyta</taxon>
        <taxon>Embryophyta</taxon>
        <taxon>Tracheophyta</taxon>
        <taxon>Spermatophyta</taxon>
        <taxon>Magnoliopsida</taxon>
        <taxon>eudicotyledons</taxon>
        <taxon>Gunneridae</taxon>
        <taxon>Pentapetalae</taxon>
        <taxon>rosids</taxon>
        <taxon>fabids</taxon>
        <taxon>Malpighiales</taxon>
        <taxon>Linaceae</taxon>
        <taxon>Linum</taxon>
    </lineage>
</organism>
<evidence type="ECO:0000313" key="1">
    <source>
        <dbReference type="EMBL" id="CAI0542543.1"/>
    </source>
</evidence>
<reference evidence="1" key="1">
    <citation type="submission" date="2022-08" db="EMBL/GenBank/DDBJ databases">
        <authorList>
            <person name="Gutierrez-Valencia J."/>
        </authorList>
    </citation>
    <scope>NUCLEOTIDE SEQUENCE</scope>
</reference>